<proteinExistence type="predicted"/>
<keyword evidence="2" id="KW-1185">Reference proteome</keyword>
<evidence type="ECO:0000313" key="2">
    <source>
        <dbReference type="Proteomes" id="UP000287394"/>
    </source>
</evidence>
<evidence type="ECO:0000313" key="1">
    <source>
        <dbReference type="EMBL" id="BDI33481.1"/>
    </source>
</evidence>
<organism evidence="1 2">
    <name type="scientific">Capsulimonas corticalis</name>
    <dbReference type="NCBI Taxonomy" id="2219043"/>
    <lineage>
        <taxon>Bacteria</taxon>
        <taxon>Bacillati</taxon>
        <taxon>Armatimonadota</taxon>
        <taxon>Armatimonadia</taxon>
        <taxon>Capsulimonadales</taxon>
        <taxon>Capsulimonadaceae</taxon>
        <taxon>Capsulimonas</taxon>
    </lineage>
</organism>
<dbReference type="KEGG" id="ccot:CCAX7_55320"/>
<name>A0A402D5N0_9BACT</name>
<dbReference type="AlphaFoldDB" id="A0A402D5N0"/>
<dbReference type="Pfam" id="PF03237">
    <property type="entry name" value="Terminase_6N"/>
    <property type="match status" value="1"/>
</dbReference>
<protein>
    <submittedName>
        <fullName evidence="1">Phage terminase large subunit</fullName>
    </submittedName>
</protein>
<dbReference type="InterPro" id="IPR027417">
    <property type="entry name" value="P-loop_NTPase"/>
</dbReference>
<dbReference type="Proteomes" id="UP000287394">
    <property type="component" value="Chromosome"/>
</dbReference>
<dbReference type="EMBL" id="AP025739">
    <property type="protein sequence ID" value="BDI33481.1"/>
    <property type="molecule type" value="Genomic_DNA"/>
</dbReference>
<sequence>MAHLQRADTVHDWQGTEIPLICFDELTHFTEDQFFYLLSRNRSTSGVRPYVRATTNPKAGSWVKKFLAPWLDKNRLDRAAHGELRWFTRVNGEIVWVDENWRDEEGLPGKSVTFIFSSVYDNKLLLEIDPHYLVNLKSLPEVEQARLLRGDWDVQEGAYFSEWSEAKHVRLSVEIPTWYRFFGGLDYGKAAPFCFLLMASDDAGNVTVMDEVYETRLTPGEQAVKVAQVLERYGIAPKSCPIYADPSIFPPQEAKARAGHPGKYIAEEYWSEGLNVIRANNDRVNGWARVREYLHEPGALTVFQGRCPNLIRTIGTLGPDPRDLEDLDTTAEDHGADSLRYGLLSRPARAKRPDSDEERVLKYRGVKVIDPKRLPHALMESEDEW</sequence>
<dbReference type="Gene3D" id="3.40.50.300">
    <property type="entry name" value="P-loop containing nucleotide triphosphate hydrolases"/>
    <property type="match status" value="1"/>
</dbReference>
<dbReference type="Gene3D" id="3.30.420.280">
    <property type="match status" value="1"/>
</dbReference>
<reference evidence="1 2" key="1">
    <citation type="journal article" date="2019" name="Int. J. Syst. Evol. Microbiol.">
        <title>Capsulimonas corticalis gen. nov., sp. nov., an aerobic capsulated bacterium, of a novel bacterial order, Capsulimonadales ord. nov., of the class Armatimonadia of the phylum Armatimonadetes.</title>
        <authorList>
            <person name="Li J."/>
            <person name="Kudo C."/>
            <person name="Tonouchi A."/>
        </authorList>
    </citation>
    <scope>NUCLEOTIDE SEQUENCE [LARGE SCALE GENOMIC DNA]</scope>
    <source>
        <strain evidence="1 2">AX-7</strain>
    </source>
</reference>
<gene>
    <name evidence="1" type="ORF">CCAX7_55320</name>
</gene>
<accession>A0A402D5N0</accession>